<gene>
    <name evidence="4" type="ORF">ACJDU8_03525</name>
</gene>
<dbReference type="Pfam" id="PF00535">
    <property type="entry name" value="Glycos_transf_2"/>
    <property type="match status" value="1"/>
</dbReference>
<organism evidence="4 5">
    <name type="scientific">Candidatus Clostridium eludens</name>
    <dbReference type="NCBI Taxonomy" id="3381663"/>
    <lineage>
        <taxon>Bacteria</taxon>
        <taxon>Bacillati</taxon>
        <taxon>Bacillota</taxon>
        <taxon>Clostridia</taxon>
        <taxon>Eubacteriales</taxon>
        <taxon>Clostridiaceae</taxon>
        <taxon>Clostridium</taxon>
    </lineage>
</organism>
<accession>A0ABW8SFA4</accession>
<dbReference type="SUPFAM" id="SSF53448">
    <property type="entry name" value="Nucleotide-diphospho-sugar transferases"/>
    <property type="match status" value="1"/>
</dbReference>
<proteinExistence type="predicted"/>
<dbReference type="InterPro" id="IPR001173">
    <property type="entry name" value="Glyco_trans_2-like"/>
</dbReference>
<sequence>MSVKVSIIVPVYNSEKYIEECVNSLLSQTLTYIEIILVDDGSEDKSLAICRNLGKKDLRIKVISQANEGVSSARNSGMEIASGEFIGFVDSDDKVLPDMYEIMVNKASEENAEVVSCAYCVIKDGKIEIICSGNDSRVLSSEESVRCVLLNERFGMSACNKIFKREVIGETRFHVGKRINEDRFFVFQALMNSNRNVCINDAKYLYLIHENSTTTSQFNGRWFDSIFFAEKMQKIVLTQFPKLADEALYNVLVTSYRVTTKIIDSGEKDKYIEKYCELIGKIKEVDLKRIDQFASRQFMIQCIIVKYCNWMLRFVRKAFAKK</sequence>
<keyword evidence="2 4" id="KW-0808">Transferase</keyword>
<name>A0ABW8SFA4_9CLOT</name>
<dbReference type="InterPro" id="IPR029044">
    <property type="entry name" value="Nucleotide-diphossugar_trans"/>
</dbReference>
<dbReference type="CDD" id="cd00761">
    <property type="entry name" value="Glyco_tranf_GTA_type"/>
    <property type="match status" value="1"/>
</dbReference>
<evidence type="ECO:0000313" key="5">
    <source>
        <dbReference type="Proteomes" id="UP001623660"/>
    </source>
</evidence>
<dbReference type="RefSeq" id="WP_406790772.1">
    <property type="nucleotide sequence ID" value="NZ_JBJHZX010000004.1"/>
</dbReference>
<dbReference type="PANTHER" id="PTHR22916:SF51">
    <property type="entry name" value="GLYCOSYLTRANSFERASE EPSH-RELATED"/>
    <property type="match status" value="1"/>
</dbReference>
<dbReference type="PANTHER" id="PTHR22916">
    <property type="entry name" value="GLYCOSYLTRANSFERASE"/>
    <property type="match status" value="1"/>
</dbReference>
<evidence type="ECO:0000313" key="4">
    <source>
        <dbReference type="EMBL" id="MFL0194645.1"/>
    </source>
</evidence>
<keyword evidence="5" id="KW-1185">Reference proteome</keyword>
<protein>
    <submittedName>
        <fullName evidence="4">Glycosyltransferase</fullName>
        <ecNumber evidence="4">2.4.-.-</ecNumber>
    </submittedName>
</protein>
<reference evidence="4 5" key="1">
    <citation type="submission" date="2024-11" db="EMBL/GenBank/DDBJ databases">
        <authorList>
            <person name="Heng Y.C."/>
            <person name="Lim A.C.H."/>
            <person name="Lee J.K.Y."/>
            <person name="Kittelmann S."/>
        </authorList>
    </citation>
    <scope>NUCLEOTIDE SEQUENCE [LARGE SCALE GENOMIC DNA]</scope>
    <source>
        <strain evidence="4 5">WILCCON 0269</strain>
    </source>
</reference>
<feature type="domain" description="Glycosyltransferase 2-like" evidence="3">
    <location>
        <begin position="6"/>
        <end position="168"/>
    </location>
</feature>
<evidence type="ECO:0000256" key="1">
    <source>
        <dbReference type="ARBA" id="ARBA00022676"/>
    </source>
</evidence>
<dbReference type="Proteomes" id="UP001623660">
    <property type="component" value="Unassembled WGS sequence"/>
</dbReference>
<comment type="caution">
    <text evidence="4">The sequence shown here is derived from an EMBL/GenBank/DDBJ whole genome shotgun (WGS) entry which is preliminary data.</text>
</comment>
<evidence type="ECO:0000256" key="2">
    <source>
        <dbReference type="ARBA" id="ARBA00022679"/>
    </source>
</evidence>
<keyword evidence="1 4" id="KW-0328">Glycosyltransferase</keyword>
<dbReference type="GO" id="GO:0016757">
    <property type="term" value="F:glycosyltransferase activity"/>
    <property type="evidence" value="ECO:0007669"/>
    <property type="project" value="UniProtKB-KW"/>
</dbReference>
<dbReference type="EMBL" id="JBJHZX010000004">
    <property type="protein sequence ID" value="MFL0194645.1"/>
    <property type="molecule type" value="Genomic_DNA"/>
</dbReference>
<dbReference type="Gene3D" id="3.90.550.10">
    <property type="entry name" value="Spore Coat Polysaccharide Biosynthesis Protein SpsA, Chain A"/>
    <property type="match status" value="1"/>
</dbReference>
<dbReference type="EC" id="2.4.-.-" evidence="4"/>
<evidence type="ECO:0000259" key="3">
    <source>
        <dbReference type="Pfam" id="PF00535"/>
    </source>
</evidence>